<keyword evidence="8" id="KW-1185">Reference proteome</keyword>
<dbReference type="AlphaFoldDB" id="A0A7J7JW71"/>
<accession>A0A7J7JW71</accession>
<evidence type="ECO:0000256" key="1">
    <source>
        <dbReference type="ARBA" id="ARBA00004141"/>
    </source>
</evidence>
<dbReference type="PANTHER" id="PTHR20952">
    <property type="entry name" value="ADP-RIBOSYLATION-LIKE FACTOR 6-INTERACTING PROTEIN"/>
    <property type="match status" value="1"/>
</dbReference>
<feature type="transmembrane region" description="Helical" evidence="5">
    <location>
        <begin position="146"/>
        <end position="174"/>
    </location>
</feature>
<dbReference type="GO" id="GO:0005783">
    <property type="term" value="C:endoplasmic reticulum"/>
    <property type="evidence" value="ECO:0007669"/>
    <property type="project" value="UniProtKB-ARBA"/>
</dbReference>
<feature type="domain" description="RETREG1-3/ARL6IP-like N-terminal reticulon-homology" evidence="6">
    <location>
        <begin position="36"/>
        <end position="173"/>
    </location>
</feature>
<comment type="subcellular location">
    <subcellularLocation>
        <location evidence="1">Membrane</location>
        <topology evidence="1">Multi-pass membrane protein</topology>
    </subcellularLocation>
</comment>
<keyword evidence="3 5" id="KW-1133">Transmembrane helix</keyword>
<proteinExistence type="predicted"/>
<evidence type="ECO:0000256" key="2">
    <source>
        <dbReference type="ARBA" id="ARBA00022692"/>
    </source>
</evidence>
<evidence type="ECO:0000259" key="6">
    <source>
        <dbReference type="Pfam" id="PF24456"/>
    </source>
</evidence>
<protein>
    <submittedName>
        <fullName evidence="7">ARL6IP1</fullName>
    </submittedName>
</protein>
<feature type="transmembrane region" description="Helical" evidence="5">
    <location>
        <begin position="54"/>
        <end position="72"/>
    </location>
</feature>
<evidence type="ECO:0000313" key="8">
    <source>
        <dbReference type="Proteomes" id="UP000593567"/>
    </source>
</evidence>
<name>A0A7J7JW71_BUGNE</name>
<comment type="caution">
    <text evidence="7">The sequence shown here is derived from an EMBL/GenBank/DDBJ whole genome shotgun (WGS) entry which is preliminary data.</text>
</comment>
<evidence type="ECO:0000256" key="3">
    <source>
        <dbReference type="ARBA" id="ARBA00022989"/>
    </source>
</evidence>
<dbReference type="Pfam" id="PF24456">
    <property type="entry name" value="RHD_RETREG1-3"/>
    <property type="match status" value="1"/>
</dbReference>
<evidence type="ECO:0000313" key="7">
    <source>
        <dbReference type="EMBL" id="KAF6030669.1"/>
    </source>
</evidence>
<dbReference type="PANTHER" id="PTHR20952:SF0">
    <property type="entry name" value="ADP-RIBOSYLATION FACTOR-LIKE PROTEIN 6-INTERACTING PROTEIN 1"/>
    <property type="match status" value="1"/>
</dbReference>
<gene>
    <name evidence="7" type="ORF">EB796_011017</name>
</gene>
<sequence length="176" mass="20290">MESGVTNHSRTLVGPDGNATTSLSEVEQLSKLLSTWKEVLIFTHNVLMWRESHYPYCIAGVVSFTFLVWWWLNASFLTTVAMVLLFLVLVDHFLYTFGSRLFNGKKWTGEHERQFEELCHLVLDSRKIAYSVYNHITDLKSKWPQLFVVVTCGILFLVGLVGYFINNALLLYLFGE</sequence>
<evidence type="ECO:0000256" key="4">
    <source>
        <dbReference type="ARBA" id="ARBA00023136"/>
    </source>
</evidence>
<organism evidence="7 8">
    <name type="scientific">Bugula neritina</name>
    <name type="common">Brown bryozoan</name>
    <name type="synonym">Sertularia neritina</name>
    <dbReference type="NCBI Taxonomy" id="10212"/>
    <lineage>
        <taxon>Eukaryota</taxon>
        <taxon>Metazoa</taxon>
        <taxon>Spiralia</taxon>
        <taxon>Lophotrochozoa</taxon>
        <taxon>Bryozoa</taxon>
        <taxon>Gymnolaemata</taxon>
        <taxon>Cheilostomatida</taxon>
        <taxon>Flustrina</taxon>
        <taxon>Buguloidea</taxon>
        <taxon>Bugulidae</taxon>
        <taxon>Bugula</taxon>
    </lineage>
</organism>
<dbReference type="GO" id="GO:0016020">
    <property type="term" value="C:membrane"/>
    <property type="evidence" value="ECO:0007669"/>
    <property type="project" value="UniProtKB-SubCell"/>
</dbReference>
<dbReference type="InterPro" id="IPR057282">
    <property type="entry name" value="RETREG1-3-like_RHD"/>
</dbReference>
<reference evidence="7" key="1">
    <citation type="submission" date="2020-06" db="EMBL/GenBank/DDBJ databases">
        <title>Draft genome of Bugula neritina, a colonial animal packing powerful symbionts and potential medicines.</title>
        <authorList>
            <person name="Rayko M."/>
        </authorList>
    </citation>
    <scope>NUCLEOTIDE SEQUENCE [LARGE SCALE GENOMIC DNA]</scope>
    <source>
        <strain evidence="7">Kwan_BN1</strain>
    </source>
</reference>
<keyword evidence="4 5" id="KW-0472">Membrane</keyword>
<feature type="transmembrane region" description="Helical" evidence="5">
    <location>
        <begin position="78"/>
        <end position="97"/>
    </location>
</feature>
<dbReference type="EMBL" id="VXIV02001681">
    <property type="protein sequence ID" value="KAF6030669.1"/>
    <property type="molecule type" value="Genomic_DNA"/>
</dbReference>
<dbReference type="Proteomes" id="UP000593567">
    <property type="component" value="Unassembled WGS sequence"/>
</dbReference>
<keyword evidence="2 5" id="KW-0812">Transmembrane</keyword>
<evidence type="ECO:0000256" key="5">
    <source>
        <dbReference type="SAM" id="Phobius"/>
    </source>
</evidence>
<dbReference type="OrthoDB" id="6416122at2759"/>
<dbReference type="InterPro" id="IPR052114">
    <property type="entry name" value="ER_autophagy_membrane_reg"/>
</dbReference>